<dbReference type="Proteomes" id="UP000233654">
    <property type="component" value="Unassembled WGS sequence"/>
</dbReference>
<evidence type="ECO:0000313" key="2">
    <source>
        <dbReference type="EMBL" id="PKQ28701.1"/>
    </source>
</evidence>
<reference evidence="2 3" key="1">
    <citation type="journal article" date="2017" name="ISME J.">
        <title>Potential for microbial H2 and metal transformations associated with novel bacteria and archaea in deep terrestrial subsurface sediments.</title>
        <authorList>
            <person name="Hernsdorf A.W."/>
            <person name="Amano Y."/>
            <person name="Miyakawa K."/>
            <person name="Ise K."/>
            <person name="Suzuki Y."/>
            <person name="Anantharaman K."/>
            <person name="Probst A."/>
            <person name="Burstein D."/>
            <person name="Thomas B.C."/>
            <person name="Banfield J.F."/>
        </authorList>
    </citation>
    <scope>NUCLEOTIDE SEQUENCE [LARGE SCALE GENOMIC DNA]</scope>
    <source>
        <strain evidence="2">HGW-Actinobacteria-3</strain>
    </source>
</reference>
<protein>
    <submittedName>
        <fullName evidence="2">Uncharacterized protein</fullName>
    </submittedName>
</protein>
<accession>A0A2N3G7L5</accession>
<evidence type="ECO:0000256" key="1">
    <source>
        <dbReference type="SAM" id="MobiDB-lite"/>
    </source>
</evidence>
<evidence type="ECO:0000313" key="3">
    <source>
        <dbReference type="Proteomes" id="UP000233654"/>
    </source>
</evidence>
<comment type="caution">
    <text evidence="2">The sequence shown here is derived from an EMBL/GenBank/DDBJ whole genome shotgun (WGS) entry which is preliminary data.</text>
</comment>
<proteinExistence type="predicted"/>
<organism evidence="2 3">
    <name type="scientific">Candidatus Anoxymicrobium japonicum</name>
    <dbReference type="NCBI Taxonomy" id="2013648"/>
    <lineage>
        <taxon>Bacteria</taxon>
        <taxon>Bacillati</taxon>
        <taxon>Actinomycetota</taxon>
        <taxon>Candidatus Geothermincolia</taxon>
        <taxon>Candidatus Geothermincolales</taxon>
        <taxon>Candidatus Anoxymicrobiaceae</taxon>
        <taxon>Candidatus Anoxymicrobium</taxon>
    </lineage>
</organism>
<name>A0A2N3G7L5_9ACTN</name>
<sequence length="228" mass="25224">MGTPASNPTKPDAPTFGSGGDVDTLGAAGLDAPVRLLEPSWSHFLEKAMVDDVAGSHMLVSTPPEVHFTWDTTAYNSNETVYLGDEDCTLVIDKVSFPPDANGYTATIVAKGDVRIDASNGTNWFVDTNQTLNIIAGKDIRRTTTGFMLASSENCAFHFYAGHDIEMRDMAWKAAGVHEFYGSFTAGNRVYFESPYTLWQWTTFKWSRWGLDPVGWTPSFTVQSWREI</sequence>
<dbReference type="EMBL" id="PHEX01000007">
    <property type="protein sequence ID" value="PKQ28701.1"/>
    <property type="molecule type" value="Genomic_DNA"/>
</dbReference>
<dbReference type="AlphaFoldDB" id="A0A2N3G7L5"/>
<feature type="region of interest" description="Disordered" evidence="1">
    <location>
        <begin position="1"/>
        <end position="24"/>
    </location>
</feature>
<gene>
    <name evidence="2" type="ORF">CVT63_01235</name>
</gene>